<dbReference type="WBParaSite" id="NBR_0002265901-mRNA-1">
    <property type="protein sequence ID" value="NBR_0002265901-mRNA-1"/>
    <property type="gene ID" value="NBR_0002265901"/>
</dbReference>
<evidence type="ECO:0000313" key="10">
    <source>
        <dbReference type="WBParaSite" id="NBR_0002265901-mRNA-1"/>
    </source>
</evidence>
<evidence type="ECO:0000313" key="9">
    <source>
        <dbReference type="Proteomes" id="UP000271162"/>
    </source>
</evidence>
<evidence type="ECO:0000256" key="6">
    <source>
        <dbReference type="ARBA" id="ARBA00023180"/>
    </source>
</evidence>
<dbReference type="GO" id="GO:0045879">
    <property type="term" value="P:negative regulation of smoothened signaling pathway"/>
    <property type="evidence" value="ECO:0007669"/>
    <property type="project" value="TreeGrafter"/>
</dbReference>
<evidence type="ECO:0000313" key="8">
    <source>
        <dbReference type="EMBL" id="VDL87639.1"/>
    </source>
</evidence>
<keyword evidence="4 7" id="KW-1133">Transmembrane helix</keyword>
<dbReference type="GO" id="GO:0097108">
    <property type="term" value="F:hedgehog family protein binding"/>
    <property type="evidence" value="ECO:0007669"/>
    <property type="project" value="TreeGrafter"/>
</dbReference>
<keyword evidence="6" id="KW-0325">Glycoprotein</keyword>
<evidence type="ECO:0000256" key="3">
    <source>
        <dbReference type="ARBA" id="ARBA00022692"/>
    </source>
</evidence>
<evidence type="ECO:0000256" key="5">
    <source>
        <dbReference type="ARBA" id="ARBA00023136"/>
    </source>
</evidence>
<evidence type="ECO:0000256" key="1">
    <source>
        <dbReference type="ARBA" id="ARBA00004141"/>
    </source>
</evidence>
<evidence type="ECO:0000256" key="7">
    <source>
        <dbReference type="SAM" id="Phobius"/>
    </source>
</evidence>
<feature type="transmembrane region" description="Helical" evidence="7">
    <location>
        <begin position="81"/>
        <end position="98"/>
    </location>
</feature>
<dbReference type="AlphaFoldDB" id="A0A0N4YZI7"/>
<keyword evidence="9" id="KW-1185">Reference proteome</keyword>
<reference evidence="8 9" key="2">
    <citation type="submission" date="2018-11" db="EMBL/GenBank/DDBJ databases">
        <authorList>
            <consortium name="Pathogen Informatics"/>
        </authorList>
    </citation>
    <scope>NUCLEOTIDE SEQUENCE [LARGE SCALE GENOMIC DNA]</scope>
</reference>
<dbReference type="Proteomes" id="UP000271162">
    <property type="component" value="Unassembled WGS sequence"/>
</dbReference>
<reference evidence="10" key="1">
    <citation type="submission" date="2017-02" db="UniProtKB">
        <authorList>
            <consortium name="WormBaseParasite"/>
        </authorList>
    </citation>
    <scope>IDENTIFICATION</scope>
</reference>
<evidence type="ECO:0000256" key="4">
    <source>
        <dbReference type="ARBA" id="ARBA00022989"/>
    </source>
</evidence>
<comment type="subcellular location">
    <subcellularLocation>
        <location evidence="1">Membrane</location>
        <topology evidence="1">Multi-pass membrane protein</topology>
    </subcellularLocation>
</comment>
<proteinExistence type="inferred from homology"/>
<comment type="similarity">
    <text evidence="2">Belongs to the patched family.</text>
</comment>
<dbReference type="GO" id="GO:0005886">
    <property type="term" value="C:plasma membrane"/>
    <property type="evidence" value="ECO:0007669"/>
    <property type="project" value="TreeGrafter"/>
</dbReference>
<gene>
    <name evidence="8" type="ORF">NBR_LOCUS22660</name>
</gene>
<keyword evidence="3 7" id="KW-0812">Transmembrane</keyword>
<dbReference type="PANTHER" id="PTHR46022">
    <property type="entry name" value="PROTEIN PATCHED"/>
    <property type="match status" value="1"/>
</dbReference>
<keyword evidence="5 7" id="KW-0472">Membrane</keyword>
<dbReference type="EMBL" id="UYSL01028661">
    <property type="protein sequence ID" value="VDL87639.1"/>
    <property type="molecule type" value="Genomic_DNA"/>
</dbReference>
<protein>
    <submittedName>
        <fullName evidence="10">Protein patched homolog 2 (inferred by orthology to a human protein)</fullName>
    </submittedName>
</protein>
<dbReference type="STRING" id="27835.A0A0N4YZI7"/>
<dbReference type="GO" id="GO:0005119">
    <property type="term" value="F:smoothened binding"/>
    <property type="evidence" value="ECO:0007669"/>
    <property type="project" value="TreeGrafter"/>
</dbReference>
<name>A0A0N4YZI7_NIPBR</name>
<accession>A0A0N4YZI7</accession>
<evidence type="ECO:0000256" key="2">
    <source>
        <dbReference type="ARBA" id="ARBA00005585"/>
    </source>
</evidence>
<dbReference type="GO" id="GO:0008158">
    <property type="term" value="F:hedgehog receptor activity"/>
    <property type="evidence" value="ECO:0007669"/>
    <property type="project" value="TreeGrafter"/>
</dbReference>
<dbReference type="PANTHER" id="PTHR46022:SF6">
    <property type="entry name" value="PROTEIN PATCHED HOMOLOG 3"/>
    <property type="match status" value="1"/>
</dbReference>
<sequence>MSKEKVCGIHRDHGKLSSAEALQSVFLVASPFDVFIRFKEKKDTHPNLDLSTWNPGWAENVVFTWQRNFTKRLYKHEANNNVSFTLFLVSCLMYFILISST</sequence>
<organism evidence="10">
    <name type="scientific">Nippostrongylus brasiliensis</name>
    <name type="common">Rat hookworm</name>
    <dbReference type="NCBI Taxonomy" id="27835"/>
    <lineage>
        <taxon>Eukaryota</taxon>
        <taxon>Metazoa</taxon>
        <taxon>Ecdysozoa</taxon>
        <taxon>Nematoda</taxon>
        <taxon>Chromadorea</taxon>
        <taxon>Rhabditida</taxon>
        <taxon>Rhabditina</taxon>
        <taxon>Rhabditomorpha</taxon>
        <taxon>Strongyloidea</taxon>
        <taxon>Heligmosomidae</taxon>
        <taxon>Nippostrongylus</taxon>
    </lineage>
</organism>